<reference evidence="2 3" key="1">
    <citation type="submission" date="2016-11" db="EMBL/GenBank/DDBJ databases">
        <title>Identification of Bacillus cereus isolated from egg-white.</title>
        <authorList>
            <person name="Soni A."/>
            <person name="Oey I."/>
            <person name="Silcock P."/>
            <person name="Bremer P."/>
        </authorList>
    </citation>
    <scope>NUCLEOTIDE SEQUENCE [LARGE SCALE GENOMIC DNA]</scope>
    <source>
        <strain evidence="2 3">NZAS03</strain>
    </source>
</reference>
<dbReference type="AlphaFoldDB" id="A0A1C4B9I5"/>
<dbReference type="SUPFAM" id="SSF54403">
    <property type="entry name" value="Cystatin/monellin"/>
    <property type="match status" value="2"/>
</dbReference>
<comment type="caution">
    <text evidence="2">The sequence shown here is derived from an EMBL/GenBank/DDBJ whole genome shotgun (WGS) entry which is preliminary data.</text>
</comment>
<dbReference type="InterPro" id="IPR046350">
    <property type="entry name" value="Cystatin_sf"/>
</dbReference>
<evidence type="ECO:0000313" key="2">
    <source>
        <dbReference type="EMBL" id="OKA36072.1"/>
    </source>
</evidence>
<dbReference type="Gene3D" id="3.10.450.40">
    <property type="match status" value="2"/>
</dbReference>
<dbReference type="RefSeq" id="WP_073517790.1">
    <property type="nucleotide sequence ID" value="NZ_MPOM01000006.1"/>
</dbReference>
<evidence type="ECO:0000259" key="1">
    <source>
        <dbReference type="Pfam" id="PF17881"/>
    </source>
</evidence>
<protein>
    <submittedName>
        <fullName evidence="2">Peptidase M4</fullName>
    </submittedName>
</protein>
<accession>A0A1C4B9I5</accession>
<name>A0A1C4B9I5_BACCE</name>
<gene>
    <name evidence="2" type="ORF">BJR07_18515</name>
</gene>
<feature type="domain" description="Cell wall elongation regulator TseB-like" evidence="1">
    <location>
        <begin position="36"/>
        <end position="80"/>
    </location>
</feature>
<evidence type="ECO:0000313" key="3">
    <source>
        <dbReference type="Proteomes" id="UP000186535"/>
    </source>
</evidence>
<dbReference type="InterPro" id="IPR041401">
    <property type="entry name" value="TseB-like_dom"/>
</dbReference>
<sequence>MKKWIFAIVIVIVASGIYGAYVYNKAMEKKIPKEAKSVEIAKEKAKLTKVKSVDYYNGESSYTVVQGTDEKGEQLIVWVPEKKGETIVRKKSEGISEKEALQRTIEQVGDDSKKPKSKPKEILKVKLGFENNIPLWEVTYIDDENRYSYYYLAFKDGQFLRRYSIEK</sequence>
<dbReference type="EMBL" id="MPON01000006">
    <property type="protein sequence ID" value="OKA36072.1"/>
    <property type="molecule type" value="Genomic_DNA"/>
</dbReference>
<organism evidence="2 3">
    <name type="scientific">Bacillus cereus</name>
    <dbReference type="NCBI Taxonomy" id="1396"/>
    <lineage>
        <taxon>Bacteria</taxon>
        <taxon>Bacillati</taxon>
        <taxon>Bacillota</taxon>
        <taxon>Bacilli</taxon>
        <taxon>Bacillales</taxon>
        <taxon>Bacillaceae</taxon>
        <taxon>Bacillus</taxon>
        <taxon>Bacillus cereus group</taxon>
    </lineage>
</organism>
<dbReference type="Proteomes" id="UP000186535">
    <property type="component" value="Unassembled WGS sequence"/>
</dbReference>
<dbReference type="Pfam" id="PF17881">
    <property type="entry name" value="TseB"/>
    <property type="match status" value="1"/>
</dbReference>
<proteinExistence type="predicted"/>